<dbReference type="RefSeq" id="WP_139065020.1">
    <property type="nucleotide sequence ID" value="NZ_CP040812.1"/>
</dbReference>
<evidence type="ECO:0000256" key="1">
    <source>
        <dbReference type="ARBA" id="ARBA00004651"/>
    </source>
</evidence>
<dbReference type="AlphaFoldDB" id="A0A5B7WZM4"/>
<evidence type="ECO:0000313" key="9">
    <source>
        <dbReference type="Proteomes" id="UP000309016"/>
    </source>
</evidence>
<evidence type="ECO:0000313" key="8">
    <source>
        <dbReference type="EMBL" id="QCY68445.1"/>
    </source>
</evidence>
<keyword evidence="5 7" id="KW-1133">Transmembrane helix</keyword>
<gene>
    <name evidence="8" type="ORF">FHG64_03035</name>
</gene>
<comment type="subcellular location">
    <subcellularLocation>
        <location evidence="1">Cell membrane</location>
        <topology evidence="1">Multi-pass membrane protein</topology>
    </subcellularLocation>
</comment>
<dbReference type="Pfam" id="PF07681">
    <property type="entry name" value="DoxX"/>
    <property type="match status" value="1"/>
</dbReference>
<feature type="transmembrane region" description="Helical" evidence="7">
    <location>
        <begin position="54"/>
        <end position="75"/>
    </location>
</feature>
<sequence length="145" mass="15632">MKKLLGINIGNEQVSIALLIVRIGVASMMLVHGFPKMQMLFSGDASQFPGVMGLSPMISLALAVFAEVVCSVLILIGLATRFAAIPLIITMMVAVFYIHATDPFSSQELGLHYLMSYIVLLILGSGKYSLDAVLVQQNKMSLQNA</sequence>
<dbReference type="PANTHER" id="PTHR33452:SF1">
    <property type="entry name" value="INNER MEMBRANE PROTEIN YPHA-RELATED"/>
    <property type="match status" value="1"/>
</dbReference>
<keyword evidence="6 7" id="KW-0472">Membrane</keyword>
<feature type="transmembrane region" description="Helical" evidence="7">
    <location>
        <begin position="111"/>
        <end position="130"/>
    </location>
</feature>
<dbReference type="GO" id="GO:0005886">
    <property type="term" value="C:plasma membrane"/>
    <property type="evidence" value="ECO:0007669"/>
    <property type="project" value="UniProtKB-SubCell"/>
</dbReference>
<dbReference type="OrthoDB" id="9813193at2"/>
<evidence type="ECO:0000256" key="3">
    <source>
        <dbReference type="ARBA" id="ARBA00022475"/>
    </source>
</evidence>
<dbReference type="EMBL" id="CP040812">
    <property type="protein sequence ID" value="QCY68445.1"/>
    <property type="molecule type" value="Genomic_DNA"/>
</dbReference>
<keyword evidence="9" id="KW-1185">Reference proteome</keyword>
<organism evidence="8 9">
    <name type="scientific">Antarcticibacterium flavum</name>
    <dbReference type="NCBI Taxonomy" id="2058175"/>
    <lineage>
        <taxon>Bacteria</taxon>
        <taxon>Pseudomonadati</taxon>
        <taxon>Bacteroidota</taxon>
        <taxon>Flavobacteriia</taxon>
        <taxon>Flavobacteriales</taxon>
        <taxon>Flavobacteriaceae</taxon>
        <taxon>Antarcticibacterium</taxon>
    </lineage>
</organism>
<dbReference type="InterPro" id="IPR051907">
    <property type="entry name" value="DoxX-like_oxidoreductase"/>
</dbReference>
<reference evidence="8 9" key="1">
    <citation type="submission" date="2019-06" db="EMBL/GenBank/DDBJ databases">
        <title>Complete genome sequence of Antarcticibacterium flavum KCTC 52984T from an Antarctic marine sediment.</title>
        <authorList>
            <person name="Lee Y.M."/>
            <person name="Shin S.C."/>
        </authorList>
    </citation>
    <scope>NUCLEOTIDE SEQUENCE [LARGE SCALE GENOMIC DNA]</scope>
    <source>
        <strain evidence="8 9">KCTC 52984</strain>
    </source>
</reference>
<evidence type="ECO:0000256" key="4">
    <source>
        <dbReference type="ARBA" id="ARBA00022692"/>
    </source>
</evidence>
<evidence type="ECO:0000256" key="6">
    <source>
        <dbReference type="ARBA" id="ARBA00023136"/>
    </source>
</evidence>
<keyword evidence="3" id="KW-1003">Cell membrane</keyword>
<dbReference type="InterPro" id="IPR032808">
    <property type="entry name" value="DoxX"/>
</dbReference>
<evidence type="ECO:0000256" key="5">
    <source>
        <dbReference type="ARBA" id="ARBA00022989"/>
    </source>
</evidence>
<feature type="transmembrane region" description="Helical" evidence="7">
    <location>
        <begin position="82"/>
        <end position="99"/>
    </location>
</feature>
<accession>A0A5B7WZM4</accession>
<feature type="transmembrane region" description="Helical" evidence="7">
    <location>
        <begin position="12"/>
        <end position="34"/>
    </location>
</feature>
<proteinExistence type="inferred from homology"/>
<name>A0A5B7WZM4_9FLAO</name>
<protein>
    <submittedName>
        <fullName evidence="8">DoxX family protein</fullName>
    </submittedName>
</protein>
<dbReference type="PANTHER" id="PTHR33452">
    <property type="entry name" value="OXIDOREDUCTASE CATD-RELATED"/>
    <property type="match status" value="1"/>
</dbReference>
<dbReference type="Proteomes" id="UP000309016">
    <property type="component" value="Chromosome"/>
</dbReference>
<comment type="similarity">
    <text evidence="2">Belongs to the DoxX family.</text>
</comment>
<keyword evidence="4 7" id="KW-0812">Transmembrane</keyword>
<evidence type="ECO:0000256" key="2">
    <source>
        <dbReference type="ARBA" id="ARBA00006679"/>
    </source>
</evidence>
<dbReference type="KEGG" id="afla:FHG64_03035"/>
<evidence type="ECO:0000256" key="7">
    <source>
        <dbReference type="SAM" id="Phobius"/>
    </source>
</evidence>